<dbReference type="Proteomes" id="UP001152321">
    <property type="component" value="Unassembled WGS sequence"/>
</dbReference>
<dbReference type="EMBL" id="JANRMI010000002">
    <property type="protein sequence ID" value="MDG0816117.1"/>
    <property type="molecule type" value="Genomic_DNA"/>
</dbReference>
<dbReference type="Pfam" id="PF13487">
    <property type="entry name" value="HD_5"/>
    <property type="match status" value="1"/>
</dbReference>
<dbReference type="CDD" id="cd00077">
    <property type="entry name" value="HDc"/>
    <property type="match status" value="1"/>
</dbReference>
<dbReference type="InterPro" id="IPR003607">
    <property type="entry name" value="HD/PDEase_dom"/>
</dbReference>
<dbReference type="InterPro" id="IPR006675">
    <property type="entry name" value="HDIG_dom"/>
</dbReference>
<keyword evidence="3" id="KW-1185">Reference proteome</keyword>
<protein>
    <submittedName>
        <fullName evidence="2">HD domain-containing protein</fullName>
    </submittedName>
</protein>
<evidence type="ECO:0000313" key="2">
    <source>
        <dbReference type="EMBL" id="MDG0816117.1"/>
    </source>
</evidence>
<organism evidence="2 3">
    <name type="scientific">Bdellovibrio svalbardensis</name>
    <dbReference type="NCBI Taxonomy" id="2972972"/>
    <lineage>
        <taxon>Bacteria</taxon>
        <taxon>Pseudomonadati</taxon>
        <taxon>Bdellovibrionota</taxon>
        <taxon>Bdellovibrionia</taxon>
        <taxon>Bdellovibrionales</taxon>
        <taxon>Pseudobdellovibrionaceae</taxon>
        <taxon>Bdellovibrio</taxon>
    </lineage>
</organism>
<evidence type="ECO:0000259" key="1">
    <source>
        <dbReference type="PROSITE" id="PS51832"/>
    </source>
</evidence>
<gene>
    <name evidence="2" type="ORF">NWE73_07065</name>
</gene>
<evidence type="ECO:0000313" key="3">
    <source>
        <dbReference type="Proteomes" id="UP001152321"/>
    </source>
</evidence>
<dbReference type="Gene3D" id="1.10.3210.10">
    <property type="entry name" value="Hypothetical protein af1432"/>
    <property type="match status" value="1"/>
</dbReference>
<accession>A0ABT6DH26</accession>
<dbReference type="SUPFAM" id="SSF109604">
    <property type="entry name" value="HD-domain/PDEase-like"/>
    <property type="match status" value="1"/>
</dbReference>
<dbReference type="InterPro" id="IPR037522">
    <property type="entry name" value="HD_GYP_dom"/>
</dbReference>
<dbReference type="PANTHER" id="PTHR43155">
    <property type="entry name" value="CYCLIC DI-GMP PHOSPHODIESTERASE PA4108-RELATED"/>
    <property type="match status" value="1"/>
</dbReference>
<reference evidence="2" key="1">
    <citation type="submission" date="2022-08" db="EMBL/GenBank/DDBJ databases">
        <title>Novel Bdellovibrio Species Isolated from Svalbard: Designation Bdellovibrio svalbardensis.</title>
        <authorList>
            <person name="Mitchell R.J."/>
            <person name="Choi S.Y."/>
        </authorList>
    </citation>
    <scope>NUCLEOTIDE SEQUENCE</scope>
    <source>
        <strain evidence="2">PAP01</strain>
    </source>
</reference>
<proteinExistence type="predicted"/>
<dbReference type="NCBIfam" id="TIGR00277">
    <property type="entry name" value="HDIG"/>
    <property type="match status" value="1"/>
</dbReference>
<dbReference type="PROSITE" id="PS51832">
    <property type="entry name" value="HD_GYP"/>
    <property type="match status" value="1"/>
</dbReference>
<sequence length="332" mass="37649">MSEQSILNIGDDKLKAVSKDFFFNGMLLPVNVYLKIKSNHYLLIGKKGEKSEFAQLHSFKNEKSEVCVMFEDLSTLMSYITQLTGKLIEQKNVPDSVKVKFLAGLTESALADFDGKNFTSQFQLQQTSKFLLSMKDSLQDFDQIMLLLSEIPEEESKHAIFTCLIALSICDEMQSTTKAAREKVALGCLLHDVGYRHLPSDLLKKPKHQWTFEENALFESHPQKAVEMLRDIKDISNDVLLIIMEHHENAQGTGFPKKIRDIKISPLGRIVGLANYFAELLFNHSGSSGKTYTADEAIKYIEDILGQPFNRQAFLALKNIINKNYLQEKSKS</sequence>
<name>A0ABT6DH26_9BACT</name>
<dbReference type="PANTHER" id="PTHR43155:SF2">
    <property type="entry name" value="CYCLIC DI-GMP PHOSPHODIESTERASE PA4108"/>
    <property type="match status" value="1"/>
</dbReference>
<comment type="caution">
    <text evidence="2">The sequence shown here is derived from an EMBL/GenBank/DDBJ whole genome shotgun (WGS) entry which is preliminary data.</text>
</comment>
<feature type="domain" description="HD-GYP" evidence="1">
    <location>
        <begin position="134"/>
        <end position="332"/>
    </location>
</feature>
<dbReference type="RefSeq" id="WP_277577595.1">
    <property type="nucleotide sequence ID" value="NZ_JANRMI010000002.1"/>
</dbReference>